<dbReference type="Pfam" id="PF19300">
    <property type="entry name" value="BPD_transp_1_N"/>
    <property type="match status" value="1"/>
</dbReference>
<dbReference type="RefSeq" id="WP_258217203.1">
    <property type="nucleotide sequence ID" value="NZ_JANQBD010000030.1"/>
</dbReference>
<proteinExistence type="inferred from homology"/>
<comment type="caution">
    <text evidence="9">The sequence shown here is derived from an EMBL/GenBank/DDBJ whole genome shotgun (WGS) entry which is preliminary data.</text>
</comment>
<evidence type="ECO:0000256" key="5">
    <source>
        <dbReference type="ARBA" id="ARBA00022989"/>
    </source>
</evidence>
<dbReference type="EMBL" id="JANQBD010000030">
    <property type="protein sequence ID" value="MCR8635658.1"/>
    <property type="molecule type" value="Genomic_DNA"/>
</dbReference>
<evidence type="ECO:0000313" key="9">
    <source>
        <dbReference type="EMBL" id="MCR8635658.1"/>
    </source>
</evidence>
<comment type="similarity">
    <text evidence="7">Belongs to the binding-protein-dependent transport system permease family.</text>
</comment>
<evidence type="ECO:0000256" key="2">
    <source>
        <dbReference type="ARBA" id="ARBA00022448"/>
    </source>
</evidence>
<feature type="transmembrane region" description="Helical" evidence="7">
    <location>
        <begin position="172"/>
        <end position="191"/>
    </location>
</feature>
<dbReference type="SUPFAM" id="SSF161098">
    <property type="entry name" value="MetI-like"/>
    <property type="match status" value="1"/>
</dbReference>
<feature type="transmembrane region" description="Helical" evidence="7">
    <location>
        <begin position="226"/>
        <end position="247"/>
    </location>
</feature>
<dbReference type="PANTHER" id="PTHR43163">
    <property type="entry name" value="DIPEPTIDE TRANSPORT SYSTEM PERMEASE PROTEIN DPPB-RELATED"/>
    <property type="match status" value="1"/>
</dbReference>
<dbReference type="Gene3D" id="1.10.3720.10">
    <property type="entry name" value="MetI-like"/>
    <property type="match status" value="1"/>
</dbReference>
<evidence type="ECO:0000256" key="7">
    <source>
        <dbReference type="RuleBase" id="RU363032"/>
    </source>
</evidence>
<evidence type="ECO:0000256" key="6">
    <source>
        <dbReference type="ARBA" id="ARBA00023136"/>
    </source>
</evidence>
<comment type="subcellular location">
    <subcellularLocation>
        <location evidence="1 7">Cell membrane</location>
        <topology evidence="1 7">Multi-pass membrane protein</topology>
    </subcellularLocation>
</comment>
<dbReference type="CDD" id="cd06261">
    <property type="entry name" value="TM_PBP2"/>
    <property type="match status" value="1"/>
</dbReference>
<feature type="transmembrane region" description="Helical" evidence="7">
    <location>
        <begin position="129"/>
        <end position="152"/>
    </location>
</feature>
<evidence type="ECO:0000313" key="10">
    <source>
        <dbReference type="Proteomes" id="UP001300012"/>
    </source>
</evidence>
<keyword evidence="5 7" id="KW-1133">Transmembrane helix</keyword>
<keyword evidence="2 7" id="KW-0813">Transport</keyword>
<keyword evidence="6 7" id="KW-0472">Membrane</keyword>
<keyword evidence="3" id="KW-1003">Cell membrane</keyword>
<dbReference type="InterPro" id="IPR045621">
    <property type="entry name" value="BPD_transp_1_N"/>
</dbReference>
<evidence type="ECO:0000256" key="4">
    <source>
        <dbReference type="ARBA" id="ARBA00022692"/>
    </source>
</evidence>
<dbReference type="Proteomes" id="UP001300012">
    <property type="component" value="Unassembled WGS sequence"/>
</dbReference>
<dbReference type="InterPro" id="IPR000515">
    <property type="entry name" value="MetI-like"/>
</dbReference>
<reference evidence="9 10" key="1">
    <citation type="submission" date="2022-08" db="EMBL/GenBank/DDBJ databases">
        <title>Paenibacillus endoradicis sp. nov., Paenibacillus radicibacter sp. nov and Paenibacillus pararadicis sp. nov., three cold-adapted plant growth-promoting bacteria isolated from root of Larix gmelinii in Great Khingan.</title>
        <authorList>
            <person name="Xue H."/>
        </authorList>
    </citation>
    <scope>NUCLEOTIDE SEQUENCE [LARGE SCALE GENOMIC DNA]</scope>
    <source>
        <strain evidence="9 10">N5-1-1-5</strain>
    </source>
</reference>
<evidence type="ECO:0000259" key="8">
    <source>
        <dbReference type="PROSITE" id="PS50928"/>
    </source>
</evidence>
<dbReference type="PROSITE" id="PS50928">
    <property type="entry name" value="ABC_TM1"/>
    <property type="match status" value="1"/>
</dbReference>
<protein>
    <submittedName>
        <fullName evidence="9">ABC transporter permease</fullName>
    </submittedName>
</protein>
<feature type="transmembrane region" description="Helical" evidence="7">
    <location>
        <begin position="12"/>
        <end position="31"/>
    </location>
</feature>
<evidence type="ECO:0000256" key="3">
    <source>
        <dbReference type="ARBA" id="ARBA00022475"/>
    </source>
</evidence>
<dbReference type="PANTHER" id="PTHR43163:SF6">
    <property type="entry name" value="DIPEPTIDE TRANSPORT SYSTEM PERMEASE PROTEIN DPPB-RELATED"/>
    <property type="match status" value="1"/>
</dbReference>
<keyword evidence="10" id="KW-1185">Reference proteome</keyword>
<dbReference type="Pfam" id="PF00528">
    <property type="entry name" value="BPD_transp_1"/>
    <property type="match status" value="1"/>
</dbReference>
<feature type="transmembrane region" description="Helical" evidence="7">
    <location>
        <begin position="96"/>
        <end position="117"/>
    </location>
</feature>
<dbReference type="InterPro" id="IPR035906">
    <property type="entry name" value="MetI-like_sf"/>
</dbReference>
<gene>
    <name evidence="9" type="ORF">NV381_31075</name>
</gene>
<evidence type="ECO:0000256" key="1">
    <source>
        <dbReference type="ARBA" id="ARBA00004651"/>
    </source>
</evidence>
<organism evidence="9 10">
    <name type="scientific">Paenibacillus radicis</name>
    <name type="common">ex Xue et al. 2023</name>
    <dbReference type="NCBI Taxonomy" id="2972489"/>
    <lineage>
        <taxon>Bacteria</taxon>
        <taxon>Bacillati</taxon>
        <taxon>Bacillota</taxon>
        <taxon>Bacilli</taxon>
        <taxon>Bacillales</taxon>
        <taxon>Paenibacillaceae</taxon>
        <taxon>Paenibacillus</taxon>
    </lineage>
</organism>
<accession>A0ABT1YR56</accession>
<sequence length="305" mass="34172">MKGYIAKRLLQIIPVLFIITFIVYSLLYLTGDPVLLMLPETATEEDRQALREALHLDRPFYIQYATFLWGVLHGNFGKSYYYGQEALPFVLERLPATFELATASMGIAILIAVPFGIWSATHKNKWLDVIISGFAVLGKAMPNFWFGIMLILLFSVELHMLPVSGRGSFEHLVLPAVTLGFGVAAQITRLIRSAMLEILQQEYIRTARSKGLIEMLVIYRHAFRNALIPVVTIIAMQASSLIGGALITETVFSWPGLGQLLVQAVSRKDMAIVEAAVFIITLVVIISNLLADIVYKWLDPRIKYQ</sequence>
<feature type="domain" description="ABC transmembrane type-1" evidence="8">
    <location>
        <begin position="94"/>
        <end position="291"/>
    </location>
</feature>
<feature type="transmembrane region" description="Helical" evidence="7">
    <location>
        <begin position="275"/>
        <end position="295"/>
    </location>
</feature>
<name>A0ABT1YR56_9BACL</name>
<keyword evidence="4 7" id="KW-0812">Transmembrane</keyword>